<evidence type="ECO:0000256" key="9">
    <source>
        <dbReference type="ARBA" id="ARBA00023141"/>
    </source>
</evidence>
<dbReference type="PRINTS" id="PR01100">
    <property type="entry name" value="SHIKIMTKNASE"/>
</dbReference>
<feature type="binding site" evidence="11">
    <location>
        <begin position="12"/>
        <end position="17"/>
    </location>
    <ligand>
        <name>ATP</name>
        <dbReference type="ChEBI" id="CHEBI:30616"/>
    </ligand>
</feature>
<evidence type="ECO:0000256" key="10">
    <source>
        <dbReference type="ARBA" id="ARBA00048567"/>
    </source>
</evidence>
<comment type="similarity">
    <text evidence="2 11">Belongs to the shikimate kinase family.</text>
</comment>
<protein>
    <recommendedName>
        <fullName evidence="3 11">Shikimate kinase</fullName>
        <shortName evidence="11">SK</shortName>
        <ecNumber evidence="3 11">2.7.1.71</ecNumber>
    </recommendedName>
</protein>
<comment type="caution">
    <text evidence="11">Lacks conserved residue(s) required for the propagation of feature annotation.</text>
</comment>
<keyword evidence="11" id="KW-0479">Metal-binding</keyword>
<dbReference type="PANTHER" id="PTHR21087">
    <property type="entry name" value="SHIKIMATE KINASE"/>
    <property type="match status" value="1"/>
</dbReference>
<dbReference type="HAMAP" id="MF_00109">
    <property type="entry name" value="Shikimate_kinase"/>
    <property type="match status" value="1"/>
</dbReference>
<dbReference type="InterPro" id="IPR031322">
    <property type="entry name" value="Shikimate/glucono_kinase"/>
</dbReference>
<comment type="caution">
    <text evidence="12">The sequence shown here is derived from an EMBL/GenBank/DDBJ whole genome shotgun (WGS) entry which is preliminary data.</text>
</comment>
<keyword evidence="11" id="KW-0963">Cytoplasm</keyword>
<dbReference type="CDD" id="cd00464">
    <property type="entry name" value="SK"/>
    <property type="match status" value="1"/>
</dbReference>
<comment type="cofactor">
    <cofactor evidence="11">
        <name>Mg(2+)</name>
        <dbReference type="ChEBI" id="CHEBI:18420"/>
    </cofactor>
    <text evidence="11">Binds 1 Mg(2+) ion per subunit.</text>
</comment>
<keyword evidence="5 11" id="KW-0808">Transferase</keyword>
<dbReference type="PROSITE" id="PS01128">
    <property type="entry name" value="SHIKIMATE_KINASE"/>
    <property type="match status" value="1"/>
</dbReference>
<accession>A0ABU4JQQ8</accession>
<comment type="subcellular location">
    <subcellularLocation>
        <location evidence="11">Cytoplasm</location>
    </subcellularLocation>
</comment>
<feature type="binding site" evidence="11">
    <location>
        <position position="79"/>
    </location>
    <ligand>
        <name>substrate</name>
    </ligand>
</feature>
<dbReference type="InterPro" id="IPR000623">
    <property type="entry name" value="Shikimate_kinase/TSH1"/>
</dbReference>
<feature type="binding site" evidence="11">
    <location>
        <position position="57"/>
    </location>
    <ligand>
        <name>substrate</name>
    </ligand>
</feature>
<dbReference type="InterPro" id="IPR023000">
    <property type="entry name" value="Shikimate_kinase_CS"/>
</dbReference>
<dbReference type="Gene3D" id="3.40.50.300">
    <property type="entry name" value="P-loop containing nucleotide triphosphate hydrolases"/>
    <property type="match status" value="1"/>
</dbReference>
<feature type="binding site" evidence="11">
    <location>
        <position position="34"/>
    </location>
    <ligand>
        <name>substrate</name>
    </ligand>
</feature>
<dbReference type="SUPFAM" id="SSF52540">
    <property type="entry name" value="P-loop containing nucleoside triphosphate hydrolases"/>
    <property type="match status" value="1"/>
</dbReference>
<evidence type="ECO:0000256" key="8">
    <source>
        <dbReference type="ARBA" id="ARBA00022840"/>
    </source>
</evidence>
<dbReference type="PANTHER" id="PTHR21087:SF16">
    <property type="entry name" value="SHIKIMATE KINASE 1, CHLOROPLASTIC"/>
    <property type="match status" value="1"/>
</dbReference>
<gene>
    <name evidence="11" type="primary">aroK</name>
    <name evidence="12" type="ORF">P8V03_04600</name>
</gene>
<evidence type="ECO:0000256" key="4">
    <source>
        <dbReference type="ARBA" id="ARBA00022605"/>
    </source>
</evidence>
<dbReference type="EC" id="2.7.1.71" evidence="3 11"/>
<evidence type="ECO:0000256" key="7">
    <source>
        <dbReference type="ARBA" id="ARBA00022777"/>
    </source>
</evidence>
<reference evidence="12 13" key="1">
    <citation type="submission" date="2023-04" db="EMBL/GenBank/DDBJ databases">
        <title>Clostridium tannerae sp. nov., isolated from the fecal material of an alpaca.</title>
        <authorList>
            <person name="Miller S."/>
            <person name="Hendry M."/>
            <person name="King J."/>
            <person name="Sankaranarayanan K."/>
            <person name="Lawson P.A."/>
        </authorList>
    </citation>
    <scope>NUCLEOTIDE SEQUENCE [LARGE SCALE GENOMIC DNA]</scope>
    <source>
        <strain evidence="12 13">A1-XYC3</strain>
    </source>
</reference>
<keyword evidence="4 11" id="KW-0028">Amino-acid biosynthesis</keyword>
<dbReference type="RefSeq" id="WP_318796946.1">
    <property type="nucleotide sequence ID" value="NZ_JARUJP010000004.1"/>
</dbReference>
<feature type="binding site" evidence="11">
    <location>
        <position position="116"/>
    </location>
    <ligand>
        <name>ATP</name>
        <dbReference type="ChEBI" id="CHEBI:30616"/>
    </ligand>
</feature>
<keyword evidence="8 11" id="KW-0067">ATP-binding</keyword>
<evidence type="ECO:0000256" key="5">
    <source>
        <dbReference type="ARBA" id="ARBA00022679"/>
    </source>
</evidence>
<evidence type="ECO:0000256" key="1">
    <source>
        <dbReference type="ARBA" id="ARBA00004842"/>
    </source>
</evidence>
<dbReference type="EMBL" id="JARUJP010000004">
    <property type="protein sequence ID" value="MDW8800431.1"/>
    <property type="molecule type" value="Genomic_DNA"/>
</dbReference>
<name>A0ABU4JQQ8_9CLOT</name>
<keyword evidence="9 11" id="KW-0057">Aromatic amino acid biosynthesis</keyword>
<evidence type="ECO:0000256" key="3">
    <source>
        <dbReference type="ARBA" id="ARBA00012154"/>
    </source>
</evidence>
<dbReference type="InterPro" id="IPR027417">
    <property type="entry name" value="P-loop_NTPase"/>
</dbReference>
<dbReference type="GO" id="GO:0004765">
    <property type="term" value="F:shikimate kinase activity"/>
    <property type="evidence" value="ECO:0007669"/>
    <property type="project" value="UniProtKB-EC"/>
</dbReference>
<feature type="binding site" evidence="11">
    <location>
        <position position="16"/>
    </location>
    <ligand>
        <name>Mg(2+)</name>
        <dbReference type="ChEBI" id="CHEBI:18420"/>
    </ligand>
</feature>
<keyword evidence="6 11" id="KW-0547">Nucleotide-binding</keyword>
<comment type="pathway">
    <text evidence="1 11">Metabolic intermediate biosynthesis; chorismate biosynthesis; chorismate from D-erythrose 4-phosphate and phosphoenolpyruvate: step 5/7.</text>
</comment>
<dbReference type="Proteomes" id="UP001281656">
    <property type="component" value="Unassembled WGS sequence"/>
</dbReference>
<keyword evidence="7 11" id="KW-0418">Kinase</keyword>
<proteinExistence type="inferred from homology"/>
<comment type="function">
    <text evidence="11">Catalyzes the specific phosphorylation of the 3-hydroxyl group of shikimic acid using ATP as a cosubstrate.</text>
</comment>
<evidence type="ECO:0000256" key="6">
    <source>
        <dbReference type="ARBA" id="ARBA00022741"/>
    </source>
</evidence>
<keyword evidence="13" id="KW-1185">Reference proteome</keyword>
<evidence type="ECO:0000256" key="11">
    <source>
        <dbReference type="HAMAP-Rule" id="MF_00109"/>
    </source>
</evidence>
<keyword evidence="11" id="KW-0460">Magnesium</keyword>
<feature type="binding site" evidence="11">
    <location>
        <position position="133"/>
    </location>
    <ligand>
        <name>substrate</name>
    </ligand>
</feature>
<organism evidence="12 13">
    <name type="scientific">Clostridium tanneri</name>
    <dbReference type="NCBI Taxonomy" id="3037988"/>
    <lineage>
        <taxon>Bacteria</taxon>
        <taxon>Bacillati</taxon>
        <taxon>Bacillota</taxon>
        <taxon>Clostridia</taxon>
        <taxon>Eubacteriales</taxon>
        <taxon>Clostridiaceae</taxon>
        <taxon>Clostridium</taxon>
    </lineage>
</organism>
<comment type="catalytic activity">
    <reaction evidence="10 11">
        <text>shikimate + ATP = 3-phosphoshikimate + ADP + H(+)</text>
        <dbReference type="Rhea" id="RHEA:13121"/>
        <dbReference type="ChEBI" id="CHEBI:15378"/>
        <dbReference type="ChEBI" id="CHEBI:30616"/>
        <dbReference type="ChEBI" id="CHEBI:36208"/>
        <dbReference type="ChEBI" id="CHEBI:145989"/>
        <dbReference type="ChEBI" id="CHEBI:456216"/>
        <dbReference type="EC" id="2.7.1.71"/>
    </reaction>
</comment>
<evidence type="ECO:0000256" key="2">
    <source>
        <dbReference type="ARBA" id="ARBA00006997"/>
    </source>
</evidence>
<evidence type="ECO:0000313" key="13">
    <source>
        <dbReference type="Proteomes" id="UP001281656"/>
    </source>
</evidence>
<comment type="subunit">
    <text evidence="11">Monomer.</text>
</comment>
<evidence type="ECO:0000313" key="12">
    <source>
        <dbReference type="EMBL" id="MDW8800431.1"/>
    </source>
</evidence>
<sequence length="171" mass="19375">MYKNIVLIGMPGCGKTTIGKILSSRLEYNFVDLDEYIEQISGKTIDQLFNKGEGYFRALEREAVGKLSNGENLVIATGGGVVKNYLNIRDLKEKGVIVFIDRPVENIAQDVEVAGRPLLKEGVHKLYELFNERYELYKEYCDYHIVNDKGIEKAIKIIIERLTLEGLLATD</sequence>
<dbReference type="Pfam" id="PF01202">
    <property type="entry name" value="SKI"/>
    <property type="match status" value="1"/>
</dbReference>